<feature type="domain" description="Reverse transcriptase" evidence="2">
    <location>
        <begin position="40"/>
        <end position="280"/>
    </location>
</feature>
<accession>A0A5C6M515</accession>
<dbReference type="EMBL" id="SRHE01000345">
    <property type="protein sequence ID" value="TWW09215.1"/>
    <property type="molecule type" value="Genomic_DNA"/>
</dbReference>
<reference evidence="3 4" key="2">
    <citation type="submission" date="2019-08" db="EMBL/GenBank/DDBJ databases">
        <authorList>
            <person name="Henke P."/>
        </authorList>
    </citation>
    <scope>NUCLEOTIDE SEQUENCE [LARGE SCALE GENOMIC DNA]</scope>
    <source>
        <strain evidence="3">Phe10_nw2017</strain>
    </source>
</reference>
<gene>
    <name evidence="3" type="ORF">E3A20_16570</name>
</gene>
<dbReference type="CDD" id="cd01651">
    <property type="entry name" value="RT_G2_intron"/>
    <property type="match status" value="1"/>
</dbReference>
<comment type="caution">
    <text evidence="3">The sequence shown here is derived from an EMBL/GenBank/DDBJ whole genome shotgun (WGS) entry which is preliminary data.</text>
</comment>
<dbReference type="Proteomes" id="UP000321083">
    <property type="component" value="Unassembled WGS sequence"/>
</dbReference>
<name>A0A5C6M515_9PLAN</name>
<keyword evidence="4" id="KW-1185">Reference proteome</keyword>
<evidence type="ECO:0000313" key="4">
    <source>
        <dbReference type="Proteomes" id="UP000321083"/>
    </source>
</evidence>
<dbReference type="PANTHER" id="PTHR34047">
    <property type="entry name" value="NUCLEAR INTRON MATURASE 1, MITOCHONDRIAL-RELATED"/>
    <property type="match status" value="1"/>
</dbReference>
<evidence type="ECO:0000256" key="1">
    <source>
        <dbReference type="ARBA" id="ARBA00034120"/>
    </source>
</evidence>
<sequence>MLTATWQITLAKDKGPGIDGIRCRDIIDAPGGAAAFLDQLHRSLVSKTYRPDPVNRVYIAKPDGRKRPLGIPTIRDRVVQTAVLLILEVIFEADFYDTSYGFRPERSAAGALDSIRGHLKSGYTSVYDADLKGYFDTIPHAQLLLAVRHRVTDGSVLHLIQLWLSCEVVEEDATGRRQSSRPQAGTPQGGVISPLLSNIYLHWFEHLFLRSDGPANWANAKITRYADDFVIQARYVGTRLRGWIETVLEKRFHLQINREKTKIVHVVPAGQSLGFPGYTFRFDRDLQGCRHHCLNLIPSRKALKKAREKIASLTGPERCFLTITALIAEINAWSRGWSAYFGCGYPRHAQRELFRYIVERLTRHLQRRSQRAYRPPAGTSFYAHLQALGLQRL</sequence>
<organism evidence="3 4">
    <name type="scientific">Planctomyces bekefii</name>
    <dbReference type="NCBI Taxonomy" id="1653850"/>
    <lineage>
        <taxon>Bacteria</taxon>
        <taxon>Pseudomonadati</taxon>
        <taxon>Planctomycetota</taxon>
        <taxon>Planctomycetia</taxon>
        <taxon>Planctomycetales</taxon>
        <taxon>Planctomycetaceae</taxon>
        <taxon>Planctomyces</taxon>
    </lineage>
</organism>
<dbReference type="PROSITE" id="PS50878">
    <property type="entry name" value="RT_POL"/>
    <property type="match status" value="1"/>
</dbReference>
<reference evidence="3 4" key="1">
    <citation type="submission" date="2019-08" db="EMBL/GenBank/DDBJ databases">
        <title>100 year-old enigma solved: identification of Planctomyces bekefii, the type genus and species of the phylum Planctomycetes.</title>
        <authorList>
            <person name="Svetlana D.N."/>
            <person name="Overmann J."/>
        </authorList>
    </citation>
    <scope>NUCLEOTIDE SEQUENCE [LARGE SCALE GENOMIC DNA]</scope>
    <source>
        <strain evidence="3">Phe10_nw2017</strain>
    </source>
</reference>
<dbReference type="AlphaFoldDB" id="A0A5C6M515"/>
<proteinExistence type="inferred from homology"/>
<evidence type="ECO:0000259" key="2">
    <source>
        <dbReference type="PROSITE" id="PS50878"/>
    </source>
</evidence>
<dbReference type="Pfam" id="PF00078">
    <property type="entry name" value="RVT_1"/>
    <property type="match status" value="1"/>
</dbReference>
<dbReference type="InterPro" id="IPR051083">
    <property type="entry name" value="GrpII_Intron_Splice-Mob/Def"/>
</dbReference>
<dbReference type="InterPro" id="IPR030931">
    <property type="entry name" value="Group_II_RT_mat"/>
</dbReference>
<keyword evidence="3" id="KW-0548">Nucleotidyltransferase</keyword>
<evidence type="ECO:0000313" key="3">
    <source>
        <dbReference type="EMBL" id="TWW09215.1"/>
    </source>
</evidence>
<protein>
    <submittedName>
        <fullName evidence="3">Group II intron reverse transcriptase/maturase</fullName>
    </submittedName>
</protein>
<dbReference type="NCBIfam" id="TIGR04416">
    <property type="entry name" value="group_II_RT_mat"/>
    <property type="match status" value="1"/>
</dbReference>
<keyword evidence="3" id="KW-0695">RNA-directed DNA polymerase</keyword>
<dbReference type="SUPFAM" id="SSF56672">
    <property type="entry name" value="DNA/RNA polymerases"/>
    <property type="match status" value="1"/>
</dbReference>
<dbReference type="InterPro" id="IPR000477">
    <property type="entry name" value="RT_dom"/>
</dbReference>
<keyword evidence="3" id="KW-0808">Transferase</keyword>
<dbReference type="Pfam" id="PF08388">
    <property type="entry name" value="GIIM"/>
    <property type="match status" value="1"/>
</dbReference>
<dbReference type="PANTHER" id="PTHR34047:SF8">
    <property type="entry name" value="PROTEIN YKFC"/>
    <property type="match status" value="1"/>
</dbReference>
<dbReference type="GO" id="GO:0003964">
    <property type="term" value="F:RNA-directed DNA polymerase activity"/>
    <property type="evidence" value="ECO:0007669"/>
    <property type="project" value="UniProtKB-KW"/>
</dbReference>
<dbReference type="InterPro" id="IPR013597">
    <property type="entry name" value="Mat_intron_G2"/>
</dbReference>
<comment type="similarity">
    <text evidence="1">Belongs to the bacterial reverse transcriptase family.</text>
</comment>
<dbReference type="InterPro" id="IPR043502">
    <property type="entry name" value="DNA/RNA_pol_sf"/>
</dbReference>